<feature type="non-terminal residue" evidence="1">
    <location>
        <position position="167"/>
    </location>
</feature>
<protein>
    <submittedName>
        <fullName evidence="1">ABC-type transport system, involved in lipoprotein release, permease component</fullName>
    </submittedName>
</protein>
<sequence>AGIKINTGTAQSKKNSETVIALDYYNKTEFDENFSPAVSDIKGSYPSGESEIMLSRAALDALDLKKPEIGMDIAVTVGGNEKVFSLSGYFTDYSFTAGGFQGFVSKAYTDSLGLTVEGNGTLSMSSKTGSQAKLLDELSEKLTLEKGQEIISSYDVQDENGSNFIVM</sequence>
<keyword evidence="1" id="KW-0449">Lipoprotein</keyword>
<organism evidence="1">
    <name type="scientific">human gut metagenome</name>
    <dbReference type="NCBI Taxonomy" id="408170"/>
    <lineage>
        <taxon>unclassified sequences</taxon>
        <taxon>metagenomes</taxon>
        <taxon>organismal metagenomes</taxon>
    </lineage>
</organism>
<accession>K1SRJ3</accession>
<dbReference type="EMBL" id="AJWZ01006295">
    <property type="protein sequence ID" value="EKC60188.1"/>
    <property type="molecule type" value="Genomic_DNA"/>
</dbReference>
<dbReference type="AlphaFoldDB" id="K1SRJ3"/>
<gene>
    <name evidence="1" type="ORF">OBE_09100</name>
</gene>
<reference evidence="1" key="1">
    <citation type="journal article" date="2013" name="Environ. Microbiol.">
        <title>Microbiota from the distal guts of lean and obese adolescents exhibit partial functional redundancy besides clear differences in community structure.</title>
        <authorList>
            <person name="Ferrer M."/>
            <person name="Ruiz A."/>
            <person name="Lanza F."/>
            <person name="Haange S.B."/>
            <person name="Oberbach A."/>
            <person name="Till H."/>
            <person name="Bargiela R."/>
            <person name="Campoy C."/>
            <person name="Segura M.T."/>
            <person name="Richter M."/>
            <person name="von Bergen M."/>
            <person name="Seifert J."/>
            <person name="Suarez A."/>
        </authorList>
    </citation>
    <scope>NUCLEOTIDE SEQUENCE</scope>
</reference>
<comment type="caution">
    <text evidence="1">The sequence shown here is derived from an EMBL/GenBank/DDBJ whole genome shotgun (WGS) entry which is preliminary data.</text>
</comment>
<name>K1SRJ3_9ZZZZ</name>
<evidence type="ECO:0000313" key="1">
    <source>
        <dbReference type="EMBL" id="EKC60188.1"/>
    </source>
</evidence>
<feature type="non-terminal residue" evidence="1">
    <location>
        <position position="1"/>
    </location>
</feature>
<proteinExistence type="predicted"/>